<feature type="compositionally biased region" description="Polar residues" evidence="2">
    <location>
        <begin position="1174"/>
        <end position="1187"/>
    </location>
</feature>
<evidence type="ECO:0000256" key="1">
    <source>
        <dbReference type="SAM" id="Coils"/>
    </source>
</evidence>
<feature type="region of interest" description="Disordered" evidence="2">
    <location>
        <begin position="2113"/>
        <end position="2142"/>
    </location>
</feature>
<feature type="region of interest" description="Disordered" evidence="2">
    <location>
        <begin position="585"/>
        <end position="624"/>
    </location>
</feature>
<protein>
    <submittedName>
        <fullName evidence="3">Uncharacterized protein</fullName>
    </submittedName>
</protein>
<feature type="region of interest" description="Disordered" evidence="2">
    <location>
        <begin position="1110"/>
        <end position="1139"/>
    </location>
</feature>
<feature type="compositionally biased region" description="Low complexity" evidence="2">
    <location>
        <begin position="1396"/>
        <end position="1406"/>
    </location>
</feature>
<feature type="region of interest" description="Disordered" evidence="2">
    <location>
        <begin position="202"/>
        <end position="222"/>
    </location>
</feature>
<dbReference type="Proteomes" id="UP001165080">
    <property type="component" value="Unassembled WGS sequence"/>
</dbReference>
<feature type="region of interest" description="Disordered" evidence="2">
    <location>
        <begin position="1166"/>
        <end position="1187"/>
    </location>
</feature>
<feature type="region of interest" description="Disordered" evidence="2">
    <location>
        <begin position="826"/>
        <end position="856"/>
    </location>
</feature>
<feature type="region of interest" description="Disordered" evidence="2">
    <location>
        <begin position="2372"/>
        <end position="2395"/>
    </location>
</feature>
<evidence type="ECO:0000313" key="4">
    <source>
        <dbReference type="Proteomes" id="UP001165080"/>
    </source>
</evidence>
<sequence length="2676" mass="268501">MKTERRSVVLASSVAPAAGALRGHRSLGDENLTLTGAASKRPGSIHDRTNINSRGWNNSTRASPNWKRKAQENKENNRLPVSKKFQHVQSKLAAPVFSQRRSKPTEADEKAGSVPADGPLHDFPSALNVPAALPPANPVTCGTTEEPQGLVTSLPSDQFVTSRRRGQPIDDFPASQHELPSTGFSPAASPVRIEVDVPEPHAACQPEDRPLASPVPRPSPHPSVSALYQYAQEVRTPLSRATTNAASGTPSACVNMVLALESAAQGLEPDAPTEELTDSFGSWLASMGMEEGALSHIAMLKMRTLWEQAKEAVRLQALVEQLKEEELQLARRQVDESARYFDSLLAENKDLVGEKGCMQLKLQEAEERLARLALSKTPADYCAPLQGAGAASMQEPGALPQLAVSGSDGPISPSIDMGAADAAEDATPQLAGPENGLSSPGTASGAAVAGEVDSPAGSTASVAMWTQGSEKGSKHGTVEIRFTSGVDASARYDELPQDVADLHHGADSPSSISLGSQVHPCLSSTSAAFGQMHAGELLPSPSSCASFAGATAGGGLVTTPGLSVISHEPEALPFNAWLAGVNGAASPATSPGTLDVAKTEPAESPAAAATPEGAMPSPGAALSPQAAASGLTAGLSVLSRPAQPIAFAAWAAEKAEQTPSGPTDVGAARQGDSPTISLGLEDFTPPGAEARPKPHMTDTPMWPGLGGAAPTGLPTDRPGEGAAVDVSPERENIASAASPCPFGMASISGPGAAPEAASCFSTASERHGFPGSPQQSAGLSFVSNTPQAVAFDVWASVQRARTAQAAVVAQTSPSLGPYDSASPLSSIGTVSKPEPPGSWCNGADSMPPGGTMSSAAQASPAAHVRCNPLFEIDSPASTMCALPVRADALGGLAATPWHARSQPAPPSLDSTPMSDFSQVLRSNLASPMDGEGACSPGVPPYGGCSPGLFGTNGLDIGDMPSPPAAVPRIALDTAAPSPRLLEASPVAVVGDVSPTSDQSPVQYEVSLHEATIDSPGAEEPCSPSPDVALAPLSPSCATPPEAVAEAPKVALGTACDTVISSPKDMPSPAANSVVTTKFIASPDADGFACRGVGLNAQPVMPTANGTLTDASAEAEDQKKDGAADDGLRGKTGSVANLWDQGSPEATCAADQEPPFCAATPDELAAAPAVGGDGSSHSYPNTPSAAWPASPTTTVYATPLEAFSSTPSASLASFCSAIRLTAMRMRGELSTPDGQQVAPSGSATPSSFTFGFSHLAPAGPGGHLEAPTPMLGLGMQAVANTGFGSPVPLVQLTPVQLRALDQLAGHVIAAMSPAFKPPPDDSSSPAQGQHVLSGGLQPGNAAASVAFNLSQLLEHLRSPLPAPVHQRSRFAPAPEQAVAALASAQASAAKQQRDEQAGAPASASLSGAKLAGPAVVEPATANEAAPMPAASPMPNFARLMSFLNAGTRTAAAAPSGTHVGANTGAAGGSGIQGKPAVGVATGIEAGEAGTAATAAFNLAQLLAQLHSPMPNQAVARAVDAAACGFGCVDSPSAAGGAHDSPASEAASFGFSTAAKVMPSRITPGTTPGAGVSFMPWAHEAGPPSFRLDSDARHVRGRLGSRTPPTPMSFSFGPFGVLPLDEEATPAVGNGLPKIGNVDHGQSPTRLLDLHLSPVAPDSGEEFRTKTAAKQAGGIAASPGGVRQSPAASFSFNPAIGSPAFSFGPQLAALPAGLATPTAPFGLGVAQDIGAPKAGEAEAAQSAVRCNVRDRGGIMLRQGSSPALSLGVWGGIPLSGEAQAAAANRTPSERGFTFDHLAASLMATPVWPGFNDGASAAEPAADRPDVGFMRDISTALDQFATAASPTLFGMAVHGSPQDTPGVTQRVPLAEDSAASPQADACVPATAVLWTALLAGALHSPMPAAVHAHARRGWPQAQPKVPSVVVAPPSLDTVPALGSADASAARSVAGGLAPHATGAATRKDTAVAANALSVASGAFNEAPPPYEDLPDLIARGLCLSASTPAQPPEADSGTGAAVDTCSSIGENPTPLVRRTVAPDEPAPTVLQLAADTAPLSMAESVPERLFQPGRPLAAAGSFALDDSPLALALGQSGSPRQLEIESICGSNRSVSAFAAEEQAGCTTEPVPTPSRLADPEPASACSAIPDADSVHSSPVFSFHVASECSASPDSPMPVPGTSLAACTEAAPPAADSASPCGQSSATASGRDTVSAAQCGSPAAAERSLPEESPAFSLDAVPCLLFGAGSVTTATTAVAAIPCSETVPISPAREEVKPADAASSIGAGFQDAVAPAPQAIASKPDNTLAPEPSSSVALEQTVTSAFVMSPVPSKGRPCEGPASPLTFSYLGTGTPPSTPPTAELASTGKGGLFGHPRVSPRSSGGGAGQFWAPSPSGPSAASGDRVTLEACNRRIRANADLLLDFQGSPGHIPNTVPVDSVTGAVTPRMKSPRPSAARPGALHLSPSGKNWELALSPQNQHQVTAPQVSSAATMVAAAPGDAPKPVMPVSKEAPAPAPALGPAAASRAQHNAVANMNAAARVSVAGGHLMERAQAGALNLALQPGQGPHLQQLVATGIEGALASATATMVPRAHLPISQRLGLWPAAGAAWGIPCSAPVAAAAGVPVSIGPGPAAKPESALPKQAAVPQQATATAKPVLTSRDVQTTPGLVKTQFDSESKVRFG</sequence>
<comment type="caution">
    <text evidence="3">The sequence shown here is derived from an EMBL/GenBank/DDBJ whole genome shotgun (WGS) entry which is preliminary data.</text>
</comment>
<feature type="region of interest" description="Disordered" evidence="2">
    <location>
        <begin position="424"/>
        <end position="454"/>
    </location>
</feature>
<feature type="compositionally biased region" description="Low complexity" evidence="2">
    <location>
        <begin position="602"/>
        <end position="614"/>
    </location>
</feature>
<proteinExistence type="predicted"/>
<feature type="region of interest" description="Disordered" evidence="2">
    <location>
        <begin position="2626"/>
        <end position="2653"/>
    </location>
</feature>
<organism evidence="3 4">
    <name type="scientific">Pleodorina starrii</name>
    <dbReference type="NCBI Taxonomy" id="330485"/>
    <lineage>
        <taxon>Eukaryota</taxon>
        <taxon>Viridiplantae</taxon>
        <taxon>Chlorophyta</taxon>
        <taxon>core chlorophytes</taxon>
        <taxon>Chlorophyceae</taxon>
        <taxon>CS clade</taxon>
        <taxon>Chlamydomonadales</taxon>
        <taxon>Volvocaceae</taxon>
        <taxon>Pleodorina</taxon>
    </lineage>
</organism>
<accession>A0A9W6F6I4</accession>
<name>A0A9W6F6I4_9CHLO</name>
<dbReference type="EMBL" id="BRXU01000021">
    <property type="protein sequence ID" value="GLC58139.1"/>
    <property type="molecule type" value="Genomic_DNA"/>
</dbReference>
<gene>
    <name evidence="3" type="primary">PLEST007620</name>
    <name evidence="3" type="ORF">PLESTB_001322400</name>
</gene>
<evidence type="ECO:0000256" key="2">
    <source>
        <dbReference type="SAM" id="MobiDB-lite"/>
    </source>
</evidence>
<feature type="compositionally biased region" description="Polar residues" evidence="2">
    <location>
        <begin position="50"/>
        <end position="63"/>
    </location>
</feature>
<feature type="region of interest" description="Disordered" evidence="2">
    <location>
        <begin position="34"/>
        <end position="118"/>
    </location>
</feature>
<reference evidence="3 4" key="1">
    <citation type="journal article" date="2023" name="Commun. Biol.">
        <title>Reorganization of the ancestral sex-determining regions during the evolution of trioecy in Pleodorina starrii.</title>
        <authorList>
            <person name="Takahashi K."/>
            <person name="Suzuki S."/>
            <person name="Kawai-Toyooka H."/>
            <person name="Yamamoto K."/>
            <person name="Hamaji T."/>
            <person name="Ootsuki R."/>
            <person name="Yamaguchi H."/>
            <person name="Kawachi M."/>
            <person name="Higashiyama T."/>
            <person name="Nozaki H."/>
        </authorList>
    </citation>
    <scope>NUCLEOTIDE SEQUENCE [LARGE SCALE GENOMIC DNA]</scope>
    <source>
        <strain evidence="3 4">NIES-4479</strain>
    </source>
</reference>
<feature type="coiled-coil region" evidence="1">
    <location>
        <begin position="305"/>
        <end position="368"/>
    </location>
</feature>
<feature type="compositionally biased region" description="Low complexity" evidence="2">
    <location>
        <begin position="2384"/>
        <end position="2395"/>
    </location>
</feature>
<keyword evidence="4" id="KW-1185">Reference proteome</keyword>
<feature type="compositionally biased region" description="Basic and acidic residues" evidence="2">
    <location>
        <begin position="1115"/>
        <end position="1128"/>
    </location>
</feature>
<feature type="compositionally biased region" description="Low complexity" evidence="2">
    <location>
        <begin position="2634"/>
        <end position="2649"/>
    </location>
</feature>
<feature type="region of interest" description="Disordered" evidence="2">
    <location>
        <begin position="1381"/>
        <end position="1406"/>
    </location>
</feature>
<keyword evidence="1" id="KW-0175">Coiled coil</keyword>
<evidence type="ECO:0000313" key="3">
    <source>
        <dbReference type="EMBL" id="GLC58139.1"/>
    </source>
</evidence>
<feature type="region of interest" description="Disordered" evidence="2">
    <location>
        <begin position="1311"/>
        <end position="1336"/>
    </location>
</feature>